<evidence type="ECO:0000313" key="13">
    <source>
        <dbReference type="Proteomes" id="UP000722989"/>
    </source>
</evidence>
<evidence type="ECO:0000256" key="1">
    <source>
        <dbReference type="ARBA" id="ARBA00002494"/>
    </source>
</evidence>
<keyword evidence="3" id="KW-0001">2Fe-2S</keyword>
<keyword evidence="7" id="KW-1015">Disulfide bond</keyword>
<accession>A0ABX0XYH3</accession>
<feature type="compositionally biased region" description="Polar residues" evidence="10">
    <location>
        <begin position="33"/>
        <end position="45"/>
    </location>
</feature>
<evidence type="ECO:0000256" key="9">
    <source>
        <dbReference type="ARBA" id="ARBA00034078"/>
    </source>
</evidence>
<evidence type="ECO:0000256" key="3">
    <source>
        <dbReference type="ARBA" id="ARBA00022714"/>
    </source>
</evidence>
<proteinExistence type="predicted"/>
<dbReference type="PROSITE" id="PS51257">
    <property type="entry name" value="PROKAR_LIPOPROTEIN"/>
    <property type="match status" value="1"/>
</dbReference>
<feature type="domain" description="Rieske" evidence="11">
    <location>
        <begin position="62"/>
        <end position="154"/>
    </location>
</feature>
<dbReference type="PROSITE" id="PS51296">
    <property type="entry name" value="RIESKE"/>
    <property type="match status" value="1"/>
</dbReference>
<evidence type="ECO:0000256" key="6">
    <source>
        <dbReference type="ARBA" id="ARBA00023014"/>
    </source>
</evidence>
<comment type="cofactor">
    <cofactor evidence="9">
        <name>[2Fe-2S] cluster</name>
        <dbReference type="ChEBI" id="CHEBI:190135"/>
    </cofactor>
</comment>
<sequence>MRADWTPTTSRRGVLLGAAAVGGLSLAGCGGSTTQNHPDSNSNQGGPEHGPRTRAPGEGGAGVVAQTTDIPVGGGKVFADQGVVVTQPTANDFKGFSARCTHAGCTVSKVENGVIVCPCHGSRFSATDGSVKQGPATQPLKPTNITVDAGQIRLLA</sequence>
<evidence type="ECO:0000259" key="11">
    <source>
        <dbReference type="PROSITE" id="PS51296"/>
    </source>
</evidence>
<dbReference type="Gene3D" id="2.102.10.10">
    <property type="entry name" value="Rieske [2Fe-2S] iron-sulphur domain"/>
    <property type="match status" value="1"/>
</dbReference>
<keyword evidence="5" id="KW-0408">Iron</keyword>
<dbReference type="InterPro" id="IPR014349">
    <property type="entry name" value="Rieske_Fe-S_prot"/>
</dbReference>
<reference evidence="12 13" key="1">
    <citation type="submission" date="2020-03" db="EMBL/GenBank/DDBJ databases">
        <title>WGS of the type strain of Planosporangium spp.</title>
        <authorList>
            <person name="Thawai C."/>
        </authorList>
    </citation>
    <scope>NUCLEOTIDE SEQUENCE [LARGE SCALE GENOMIC DNA]</scope>
    <source>
        <strain evidence="12 13">TBRC 5610</strain>
    </source>
</reference>
<evidence type="ECO:0000256" key="5">
    <source>
        <dbReference type="ARBA" id="ARBA00023004"/>
    </source>
</evidence>
<name>A0ABX0XYH3_9ACTN</name>
<comment type="function">
    <text evidence="1">Iron-sulfur subunit of the cytochrome bc1 complex, an essential component of the respiratory electron transport chain required for ATP synthesis. The bc1 complex catalyzes the oxidation of menaquinol and the reduction of cytochrome c in the respiratory chain. The bc1 complex operates through a Q-cycle mechanism that couples electron transfer to generation of the proton gradient that drives ATP synthesis.</text>
</comment>
<gene>
    <name evidence="12" type="ORF">HC031_14635</name>
</gene>
<dbReference type="Proteomes" id="UP000722989">
    <property type="component" value="Unassembled WGS sequence"/>
</dbReference>
<keyword evidence="13" id="KW-1185">Reference proteome</keyword>
<dbReference type="InterPro" id="IPR017941">
    <property type="entry name" value="Rieske_2Fe-2S"/>
</dbReference>
<feature type="region of interest" description="Disordered" evidence="10">
    <location>
        <begin position="29"/>
        <end position="67"/>
    </location>
</feature>
<dbReference type="Pfam" id="PF00355">
    <property type="entry name" value="Rieske"/>
    <property type="match status" value="1"/>
</dbReference>
<dbReference type="CDD" id="cd03467">
    <property type="entry name" value="Rieske"/>
    <property type="match status" value="1"/>
</dbReference>
<organism evidence="12 13">
    <name type="scientific">Planosporangium thailandense</name>
    <dbReference type="NCBI Taxonomy" id="765197"/>
    <lineage>
        <taxon>Bacteria</taxon>
        <taxon>Bacillati</taxon>
        <taxon>Actinomycetota</taxon>
        <taxon>Actinomycetes</taxon>
        <taxon>Micromonosporales</taxon>
        <taxon>Micromonosporaceae</taxon>
        <taxon>Planosporangium</taxon>
    </lineage>
</organism>
<protein>
    <recommendedName>
        <fullName evidence="2">Cytochrome bc1 complex Rieske iron-sulfur subunit</fullName>
    </recommendedName>
    <alternativeName>
        <fullName evidence="8">Cytochrome bc1 reductase complex subunit QcrA</fullName>
    </alternativeName>
</protein>
<comment type="caution">
    <text evidence="12">The sequence shown here is derived from an EMBL/GenBank/DDBJ whole genome shotgun (WGS) entry which is preliminary data.</text>
</comment>
<dbReference type="InterPro" id="IPR036922">
    <property type="entry name" value="Rieske_2Fe-2S_sf"/>
</dbReference>
<evidence type="ECO:0000256" key="8">
    <source>
        <dbReference type="ARBA" id="ARBA00029586"/>
    </source>
</evidence>
<evidence type="ECO:0000256" key="10">
    <source>
        <dbReference type="SAM" id="MobiDB-lite"/>
    </source>
</evidence>
<dbReference type="SUPFAM" id="SSF50022">
    <property type="entry name" value="ISP domain"/>
    <property type="match status" value="1"/>
</dbReference>
<evidence type="ECO:0000256" key="7">
    <source>
        <dbReference type="ARBA" id="ARBA00023157"/>
    </source>
</evidence>
<evidence type="ECO:0000256" key="2">
    <source>
        <dbReference type="ARBA" id="ARBA00015816"/>
    </source>
</evidence>
<evidence type="ECO:0000313" key="12">
    <source>
        <dbReference type="EMBL" id="NJC70942.1"/>
    </source>
</evidence>
<dbReference type="RefSeq" id="WP_167925830.1">
    <property type="nucleotide sequence ID" value="NZ_JAATVY010000008.1"/>
</dbReference>
<dbReference type="PANTHER" id="PTHR10134">
    <property type="entry name" value="CYTOCHROME B-C1 COMPLEX SUBUNIT RIESKE, MITOCHONDRIAL"/>
    <property type="match status" value="1"/>
</dbReference>
<dbReference type="InterPro" id="IPR005805">
    <property type="entry name" value="Rieske_Fe-S_prot_C"/>
</dbReference>
<dbReference type="EMBL" id="JAATVY010000008">
    <property type="protein sequence ID" value="NJC70942.1"/>
    <property type="molecule type" value="Genomic_DNA"/>
</dbReference>
<keyword evidence="6" id="KW-0411">Iron-sulfur</keyword>
<evidence type="ECO:0000256" key="4">
    <source>
        <dbReference type="ARBA" id="ARBA00022723"/>
    </source>
</evidence>
<dbReference type="PRINTS" id="PR00162">
    <property type="entry name" value="RIESKE"/>
</dbReference>
<keyword evidence="4" id="KW-0479">Metal-binding</keyword>